<dbReference type="RefSeq" id="WP_059039771.1">
    <property type="nucleotide sequence ID" value="NZ_JAADZU010000011.1"/>
</dbReference>
<sequence length="170" mass="18613">MRLLILYATDHGSTTGIAERLAADRKRHGDEVTVARLRETSHLDDYDGVIVGSAIHNGQWLPEATHAVDRLSSQWGDKPLWAFSVGSIGATTSFFGEKRTKAVRSRMGEPKAVATLRHTGHVQDAHRFAGAIAPGDWPGAGRVMFRVMGGHYGDARDWDEVDAWAESIHA</sequence>
<proteinExistence type="predicted"/>
<dbReference type="PROSITE" id="PS00201">
    <property type="entry name" value="FLAVODOXIN"/>
    <property type="match status" value="1"/>
</dbReference>
<dbReference type="GO" id="GO:0009055">
    <property type="term" value="F:electron transfer activity"/>
    <property type="evidence" value="ECO:0007669"/>
    <property type="project" value="InterPro"/>
</dbReference>
<dbReference type="InterPro" id="IPR029039">
    <property type="entry name" value="Flavoprotein-like_sf"/>
</dbReference>
<protein>
    <recommendedName>
        <fullName evidence="1">Flavodoxin-like domain-containing protein</fullName>
    </recommendedName>
</protein>
<organism evidence="2 3">
    <name type="scientific">Gordonia desulfuricans</name>
    <dbReference type="NCBI Taxonomy" id="89051"/>
    <lineage>
        <taxon>Bacteria</taxon>
        <taxon>Bacillati</taxon>
        <taxon>Actinomycetota</taxon>
        <taxon>Actinomycetes</taxon>
        <taxon>Mycobacteriales</taxon>
        <taxon>Gordoniaceae</taxon>
        <taxon>Gordonia</taxon>
    </lineage>
</organism>
<dbReference type="Proteomes" id="UP000466307">
    <property type="component" value="Unassembled WGS sequence"/>
</dbReference>
<feature type="domain" description="Flavodoxin-like" evidence="1">
    <location>
        <begin position="3"/>
        <end position="169"/>
    </location>
</feature>
<evidence type="ECO:0000313" key="3">
    <source>
        <dbReference type="Proteomes" id="UP000466307"/>
    </source>
</evidence>
<gene>
    <name evidence="2" type="ORF">GYA93_05095</name>
</gene>
<dbReference type="InterPro" id="IPR001226">
    <property type="entry name" value="Flavodoxin_CS"/>
</dbReference>
<dbReference type="InterPro" id="IPR026816">
    <property type="entry name" value="Flavodoxin_dom"/>
</dbReference>
<dbReference type="GO" id="GO:0070819">
    <property type="term" value="F:menaquinone-dependent protoporphyrinogen oxidase activity"/>
    <property type="evidence" value="ECO:0007669"/>
    <property type="project" value="TreeGrafter"/>
</dbReference>
<dbReference type="AlphaFoldDB" id="A0A7K3LN35"/>
<dbReference type="PANTHER" id="PTHR38030">
    <property type="entry name" value="PROTOPORPHYRINOGEN IX DEHYDROGENASE [MENAQUINONE]"/>
    <property type="match status" value="1"/>
</dbReference>
<dbReference type="InterPro" id="IPR052200">
    <property type="entry name" value="Protoporphyrinogen_IX_DH"/>
</dbReference>
<dbReference type="GO" id="GO:0006783">
    <property type="term" value="P:heme biosynthetic process"/>
    <property type="evidence" value="ECO:0007669"/>
    <property type="project" value="TreeGrafter"/>
</dbReference>
<dbReference type="Pfam" id="PF12724">
    <property type="entry name" value="Flavodoxin_5"/>
    <property type="match status" value="1"/>
</dbReference>
<evidence type="ECO:0000259" key="1">
    <source>
        <dbReference type="PROSITE" id="PS50902"/>
    </source>
</evidence>
<dbReference type="SUPFAM" id="SSF52218">
    <property type="entry name" value="Flavoproteins"/>
    <property type="match status" value="1"/>
</dbReference>
<comment type="caution">
    <text evidence="2">The sequence shown here is derived from an EMBL/GenBank/DDBJ whole genome shotgun (WGS) entry which is preliminary data.</text>
</comment>
<dbReference type="EMBL" id="JAADZU010000011">
    <property type="protein sequence ID" value="NDK88957.1"/>
    <property type="molecule type" value="Genomic_DNA"/>
</dbReference>
<dbReference type="GO" id="GO:0010181">
    <property type="term" value="F:FMN binding"/>
    <property type="evidence" value="ECO:0007669"/>
    <property type="project" value="InterPro"/>
</dbReference>
<dbReference type="InterPro" id="IPR008254">
    <property type="entry name" value="Flavodoxin/NO_synth"/>
</dbReference>
<dbReference type="PROSITE" id="PS50902">
    <property type="entry name" value="FLAVODOXIN_LIKE"/>
    <property type="match status" value="1"/>
</dbReference>
<dbReference type="PANTHER" id="PTHR38030:SF2">
    <property type="entry name" value="PROTOPORPHYRINOGEN IX DEHYDROGENASE [QUINONE]"/>
    <property type="match status" value="1"/>
</dbReference>
<accession>A0A7K3LN35</accession>
<dbReference type="Gene3D" id="3.40.50.360">
    <property type="match status" value="1"/>
</dbReference>
<name>A0A7K3LN35_9ACTN</name>
<reference evidence="2 3" key="1">
    <citation type="submission" date="2020-01" db="EMBL/GenBank/DDBJ databases">
        <title>Investigation of new actinobacteria for the biodesulphurisation of diesel fuel.</title>
        <authorList>
            <person name="Athi Narayanan S.M."/>
        </authorList>
    </citation>
    <scope>NUCLEOTIDE SEQUENCE [LARGE SCALE GENOMIC DNA]</scope>
    <source>
        <strain evidence="2 3">213E</strain>
    </source>
</reference>
<keyword evidence="3" id="KW-1185">Reference proteome</keyword>
<evidence type="ECO:0000313" key="2">
    <source>
        <dbReference type="EMBL" id="NDK88957.1"/>
    </source>
</evidence>